<evidence type="ECO:0000313" key="8">
    <source>
        <dbReference type="EMBL" id="EHB02485.1"/>
    </source>
</evidence>
<comment type="subcellular location">
    <subcellularLocation>
        <location evidence="1">Nucleus</location>
    </subcellularLocation>
</comment>
<dbReference type="AlphaFoldDB" id="G5AZM4"/>
<evidence type="ECO:0000313" key="9">
    <source>
        <dbReference type="Proteomes" id="UP000006813"/>
    </source>
</evidence>
<keyword evidence="5" id="KW-0747">Spliceosome</keyword>
<evidence type="ECO:0000256" key="4">
    <source>
        <dbReference type="ARBA" id="ARBA00022664"/>
    </source>
</evidence>
<name>G5AZM4_HETGA</name>
<dbReference type="PANTHER" id="PTHR13296">
    <property type="entry name" value="BCAS2 PROTEIN"/>
    <property type="match status" value="1"/>
</dbReference>
<evidence type="ECO:0000256" key="7">
    <source>
        <dbReference type="ARBA" id="ARBA00023242"/>
    </source>
</evidence>
<sequence>MQLTAGSKSREMESNWVSLVSKNYEIEQTIVQLENEICQIKQQQGEANKENIRQDF</sequence>
<keyword evidence="7" id="KW-0539">Nucleus</keyword>
<evidence type="ECO:0000256" key="5">
    <source>
        <dbReference type="ARBA" id="ARBA00022728"/>
    </source>
</evidence>
<organism evidence="8 9">
    <name type="scientific">Heterocephalus glaber</name>
    <name type="common">Naked mole rat</name>
    <dbReference type="NCBI Taxonomy" id="10181"/>
    <lineage>
        <taxon>Eukaryota</taxon>
        <taxon>Metazoa</taxon>
        <taxon>Chordata</taxon>
        <taxon>Craniata</taxon>
        <taxon>Vertebrata</taxon>
        <taxon>Euteleostomi</taxon>
        <taxon>Mammalia</taxon>
        <taxon>Eutheria</taxon>
        <taxon>Euarchontoglires</taxon>
        <taxon>Glires</taxon>
        <taxon>Rodentia</taxon>
        <taxon>Hystricomorpha</taxon>
        <taxon>Bathyergidae</taxon>
        <taxon>Heterocephalus</taxon>
    </lineage>
</organism>
<evidence type="ECO:0000256" key="1">
    <source>
        <dbReference type="ARBA" id="ARBA00004123"/>
    </source>
</evidence>
<evidence type="ECO:0000256" key="2">
    <source>
        <dbReference type="ARBA" id="ARBA00010788"/>
    </source>
</evidence>
<dbReference type="GO" id="GO:0006397">
    <property type="term" value="P:mRNA processing"/>
    <property type="evidence" value="ECO:0007669"/>
    <property type="project" value="UniProtKB-KW"/>
</dbReference>
<dbReference type="Proteomes" id="UP000006813">
    <property type="component" value="Unassembled WGS sequence"/>
</dbReference>
<evidence type="ECO:0000256" key="6">
    <source>
        <dbReference type="ARBA" id="ARBA00023187"/>
    </source>
</evidence>
<keyword evidence="4" id="KW-0507">mRNA processing</keyword>
<dbReference type="InterPro" id="IPR008409">
    <property type="entry name" value="SPF27"/>
</dbReference>
<dbReference type="GO" id="GO:0071013">
    <property type="term" value="C:catalytic step 2 spliceosome"/>
    <property type="evidence" value="ECO:0007669"/>
    <property type="project" value="TreeGrafter"/>
</dbReference>
<dbReference type="Pfam" id="PF05700">
    <property type="entry name" value="BCAS2"/>
    <property type="match status" value="1"/>
</dbReference>
<dbReference type="STRING" id="10181.G5AZM4"/>
<dbReference type="InParanoid" id="G5AZM4"/>
<gene>
    <name evidence="8" type="ORF">GW7_06162</name>
</gene>
<dbReference type="GO" id="GO:0071011">
    <property type="term" value="C:precatalytic spliceosome"/>
    <property type="evidence" value="ECO:0007669"/>
    <property type="project" value="TreeGrafter"/>
</dbReference>
<proteinExistence type="inferred from homology"/>
<accession>G5AZM4</accession>
<reference evidence="8 9" key="1">
    <citation type="journal article" date="2011" name="Nature">
        <title>Genome sequencing reveals insights into physiology and longevity of the naked mole rat.</title>
        <authorList>
            <person name="Kim E.B."/>
            <person name="Fang X."/>
            <person name="Fushan A.A."/>
            <person name="Huang Z."/>
            <person name="Lobanov A.V."/>
            <person name="Han L."/>
            <person name="Marino S.M."/>
            <person name="Sun X."/>
            <person name="Turanov A.A."/>
            <person name="Yang P."/>
            <person name="Yim S.H."/>
            <person name="Zhao X."/>
            <person name="Kasaikina M.V."/>
            <person name="Stoletzki N."/>
            <person name="Peng C."/>
            <person name="Polak P."/>
            <person name="Xiong Z."/>
            <person name="Kiezun A."/>
            <person name="Zhu Y."/>
            <person name="Chen Y."/>
            <person name="Kryukov G.V."/>
            <person name="Zhang Q."/>
            <person name="Peshkin L."/>
            <person name="Yang L."/>
            <person name="Bronson R.T."/>
            <person name="Buffenstein R."/>
            <person name="Wang B."/>
            <person name="Han C."/>
            <person name="Li Q."/>
            <person name="Chen L."/>
            <person name="Zhao W."/>
            <person name="Sunyaev S.R."/>
            <person name="Park T.J."/>
            <person name="Zhang G."/>
            <person name="Wang J."/>
            <person name="Gladyshev V.N."/>
        </authorList>
    </citation>
    <scope>NUCLEOTIDE SEQUENCE [LARGE SCALE GENOMIC DNA]</scope>
</reference>
<evidence type="ECO:0000256" key="3">
    <source>
        <dbReference type="ARBA" id="ARBA00014158"/>
    </source>
</evidence>
<dbReference type="GO" id="GO:0008380">
    <property type="term" value="P:RNA splicing"/>
    <property type="evidence" value="ECO:0007669"/>
    <property type="project" value="UniProtKB-KW"/>
</dbReference>
<comment type="similarity">
    <text evidence="2">Belongs to the SPF27 family.</text>
</comment>
<keyword evidence="6" id="KW-0508">mRNA splicing</keyword>
<dbReference type="GO" id="GO:0000974">
    <property type="term" value="C:Prp19 complex"/>
    <property type="evidence" value="ECO:0007669"/>
    <property type="project" value="TreeGrafter"/>
</dbReference>
<dbReference type="EMBL" id="JH167686">
    <property type="protein sequence ID" value="EHB02485.1"/>
    <property type="molecule type" value="Genomic_DNA"/>
</dbReference>
<dbReference type="PANTHER" id="PTHR13296:SF0">
    <property type="entry name" value="PRE-MRNA-SPLICING FACTOR SPF27"/>
    <property type="match status" value="1"/>
</dbReference>
<protein>
    <recommendedName>
        <fullName evidence="3">Pre-mRNA-splicing factor SPF27</fullName>
    </recommendedName>
</protein>